<accession>A0ABR1NE46</accession>
<evidence type="ECO:0000256" key="1">
    <source>
        <dbReference type="SAM" id="SignalP"/>
    </source>
</evidence>
<feature type="chain" id="PRO_5046031714" description="Secreted protein" evidence="1">
    <location>
        <begin position="22"/>
        <end position="92"/>
    </location>
</feature>
<keyword evidence="3" id="KW-1185">Reference proteome</keyword>
<sequence length="92" mass="9748">MTLVAAYALGLSSLLLCSSFAMSPICITSGFNMRSTPSSTTLGRLLLTNDMSDVANGLPNKSAHRKAETSNINASQGPLHTRQTLKILAYCT</sequence>
<evidence type="ECO:0008006" key="4">
    <source>
        <dbReference type="Google" id="ProtNLM"/>
    </source>
</evidence>
<evidence type="ECO:0000313" key="3">
    <source>
        <dbReference type="Proteomes" id="UP001367316"/>
    </source>
</evidence>
<gene>
    <name evidence="2" type="ORF">JOL62DRAFT_637001</name>
</gene>
<evidence type="ECO:0000313" key="2">
    <source>
        <dbReference type="EMBL" id="KAK7613441.1"/>
    </source>
</evidence>
<proteinExistence type="predicted"/>
<organism evidence="2 3">
    <name type="scientific">Phyllosticta paracitricarpa</name>
    <dbReference type="NCBI Taxonomy" id="2016321"/>
    <lineage>
        <taxon>Eukaryota</taxon>
        <taxon>Fungi</taxon>
        <taxon>Dikarya</taxon>
        <taxon>Ascomycota</taxon>
        <taxon>Pezizomycotina</taxon>
        <taxon>Dothideomycetes</taxon>
        <taxon>Dothideomycetes incertae sedis</taxon>
        <taxon>Botryosphaeriales</taxon>
        <taxon>Phyllostictaceae</taxon>
        <taxon>Phyllosticta</taxon>
    </lineage>
</organism>
<dbReference type="EMBL" id="JBBPBF010000007">
    <property type="protein sequence ID" value="KAK7613441.1"/>
    <property type="molecule type" value="Genomic_DNA"/>
</dbReference>
<protein>
    <recommendedName>
        <fullName evidence="4">Secreted protein</fullName>
    </recommendedName>
</protein>
<keyword evidence="1" id="KW-0732">Signal</keyword>
<reference evidence="2 3" key="1">
    <citation type="submission" date="2024-04" db="EMBL/GenBank/DDBJ databases">
        <title>Phyllosticta paracitricarpa is synonymous to the EU quarantine fungus P. citricarpa based on phylogenomic analyses.</title>
        <authorList>
            <consortium name="Lawrence Berkeley National Laboratory"/>
            <person name="Van ingen-buijs V.A."/>
            <person name="Van westerhoven A.C."/>
            <person name="Haridas S."/>
            <person name="Skiadas P."/>
            <person name="Martin F."/>
            <person name="Groenewald J.Z."/>
            <person name="Crous P.W."/>
            <person name="Seidl M.F."/>
        </authorList>
    </citation>
    <scope>NUCLEOTIDE SEQUENCE [LARGE SCALE GENOMIC DNA]</scope>
    <source>
        <strain evidence="2 3">CBS 141358</strain>
    </source>
</reference>
<feature type="signal peptide" evidence="1">
    <location>
        <begin position="1"/>
        <end position="21"/>
    </location>
</feature>
<comment type="caution">
    <text evidence="2">The sequence shown here is derived from an EMBL/GenBank/DDBJ whole genome shotgun (WGS) entry which is preliminary data.</text>
</comment>
<dbReference type="Proteomes" id="UP001367316">
    <property type="component" value="Unassembled WGS sequence"/>
</dbReference>
<name>A0ABR1NE46_9PEZI</name>